<dbReference type="InterPro" id="IPR021109">
    <property type="entry name" value="Peptidase_aspartic_dom_sf"/>
</dbReference>
<keyword evidence="5" id="KW-1185">Reference proteome</keyword>
<dbReference type="AlphaFoldDB" id="A0A9N7R550"/>
<protein>
    <recommendedName>
        <fullName evidence="3">CCHC-type domain-containing protein</fullName>
    </recommendedName>
</protein>
<dbReference type="EMBL" id="CACSLK010009714">
    <property type="protein sequence ID" value="CAA0811866.1"/>
    <property type="molecule type" value="Genomic_DNA"/>
</dbReference>
<feature type="non-terminal residue" evidence="4">
    <location>
        <position position="1"/>
    </location>
</feature>
<evidence type="ECO:0000259" key="3">
    <source>
        <dbReference type="PROSITE" id="PS50158"/>
    </source>
</evidence>
<organism evidence="4 5">
    <name type="scientific">Striga hermonthica</name>
    <name type="common">Purple witchweed</name>
    <name type="synonym">Buchnera hermonthica</name>
    <dbReference type="NCBI Taxonomy" id="68872"/>
    <lineage>
        <taxon>Eukaryota</taxon>
        <taxon>Viridiplantae</taxon>
        <taxon>Streptophyta</taxon>
        <taxon>Embryophyta</taxon>
        <taxon>Tracheophyta</taxon>
        <taxon>Spermatophyta</taxon>
        <taxon>Magnoliopsida</taxon>
        <taxon>eudicotyledons</taxon>
        <taxon>Gunneridae</taxon>
        <taxon>Pentapetalae</taxon>
        <taxon>asterids</taxon>
        <taxon>lamiids</taxon>
        <taxon>Lamiales</taxon>
        <taxon>Orobanchaceae</taxon>
        <taxon>Buchnereae</taxon>
        <taxon>Striga</taxon>
    </lineage>
</organism>
<accession>A0A9N7R550</accession>
<dbReference type="InterPro" id="IPR005162">
    <property type="entry name" value="Retrotrans_gag_dom"/>
</dbReference>
<dbReference type="InterPro" id="IPR032567">
    <property type="entry name" value="RTL1-rel"/>
</dbReference>
<gene>
    <name evidence="4" type="ORF">SHERM_12688</name>
</gene>
<feature type="non-terminal residue" evidence="4">
    <location>
        <position position="411"/>
    </location>
</feature>
<evidence type="ECO:0000256" key="1">
    <source>
        <dbReference type="PROSITE-ProRule" id="PRU00047"/>
    </source>
</evidence>
<feature type="region of interest" description="Disordered" evidence="2">
    <location>
        <begin position="169"/>
        <end position="221"/>
    </location>
</feature>
<dbReference type="PANTHER" id="PTHR15503">
    <property type="entry name" value="LDOC1 RELATED"/>
    <property type="match status" value="1"/>
</dbReference>
<evidence type="ECO:0000256" key="2">
    <source>
        <dbReference type="SAM" id="MobiDB-lite"/>
    </source>
</evidence>
<name>A0A9N7R550_STRHE</name>
<dbReference type="OrthoDB" id="2431547at2759"/>
<dbReference type="PROSITE" id="PS50158">
    <property type="entry name" value="ZF_CCHC"/>
    <property type="match status" value="1"/>
</dbReference>
<dbReference type="Pfam" id="PF03732">
    <property type="entry name" value="Retrotrans_gag"/>
    <property type="match status" value="1"/>
</dbReference>
<dbReference type="CDD" id="cd00303">
    <property type="entry name" value="retropepsin_like"/>
    <property type="match status" value="1"/>
</dbReference>
<dbReference type="Proteomes" id="UP001153555">
    <property type="component" value="Unassembled WGS sequence"/>
</dbReference>
<dbReference type="PANTHER" id="PTHR15503:SF45">
    <property type="entry name" value="RNA-DIRECTED DNA POLYMERASE HOMOLOG"/>
    <property type="match status" value="1"/>
</dbReference>
<dbReference type="GO" id="GO:0003676">
    <property type="term" value="F:nucleic acid binding"/>
    <property type="evidence" value="ECO:0007669"/>
    <property type="project" value="InterPro"/>
</dbReference>
<feature type="domain" description="CCHC-type" evidence="3">
    <location>
        <begin position="240"/>
        <end position="253"/>
    </location>
</feature>
<keyword evidence="1" id="KW-0863">Zinc-finger</keyword>
<keyword evidence="1" id="KW-0862">Zinc</keyword>
<dbReference type="Pfam" id="PF08284">
    <property type="entry name" value="RVP_2"/>
    <property type="match status" value="1"/>
</dbReference>
<evidence type="ECO:0000313" key="4">
    <source>
        <dbReference type="EMBL" id="CAA0811866.1"/>
    </source>
</evidence>
<proteinExistence type="predicted"/>
<dbReference type="SUPFAM" id="SSF50630">
    <property type="entry name" value="Acid proteases"/>
    <property type="match status" value="1"/>
</dbReference>
<reference evidence="4" key="1">
    <citation type="submission" date="2019-12" db="EMBL/GenBank/DDBJ databases">
        <authorList>
            <person name="Scholes J."/>
        </authorList>
    </citation>
    <scope>NUCLEOTIDE SEQUENCE</scope>
</reference>
<dbReference type="InterPro" id="IPR001878">
    <property type="entry name" value="Znf_CCHC"/>
</dbReference>
<comment type="caution">
    <text evidence="4">The sequence shown here is derived from an EMBL/GenBank/DDBJ whole genome shotgun (WGS) entry which is preliminary data.</text>
</comment>
<dbReference type="GO" id="GO:0008270">
    <property type="term" value="F:zinc ion binding"/>
    <property type="evidence" value="ECO:0007669"/>
    <property type="project" value="UniProtKB-KW"/>
</dbReference>
<evidence type="ECO:0000313" key="5">
    <source>
        <dbReference type="Proteomes" id="UP001153555"/>
    </source>
</evidence>
<keyword evidence="1" id="KW-0479">Metal-binding</keyword>
<dbReference type="Gene3D" id="2.40.70.10">
    <property type="entry name" value="Acid Proteases"/>
    <property type="match status" value="1"/>
</dbReference>
<sequence length="411" mass="46931">VCVLLWSVKVFHCMLIMFNLFNIQMPPRREPDRPVVSQSTIVAQFRDYHPEKFSGQGDPRIVDEWVQGLELIFEMIREKYYTTYYRAEIERQFLSLKQGTRSVDEYEREFTRLGAFVPDLVRTEAQKAQGFTDGLYPAVRHNIVGHGTQTYARTVSIAQEVDANIRREANRDRPQPVAPAQSSTAPQVPPAVGQPPNGQKRKGKGAQTDRRTRQRPHQIPQCPTCGRLHHGECHMGQDICYYCHEPGHFSNRCLKKLQQPPQQQQRGRHQGRVYAVDQAKAEQHPGTMSGMLMLNDILVFALFDTGATHTFISRRCLDAIRVHVNIAVDPLEVSLASGRKIVTSTKAADLSLSIGGRILSTDAYVLEMRDFDLILGMDWLTRFHADIQCHDREITLYLPRDDQITFFSTKT</sequence>